<evidence type="ECO:0000313" key="2">
    <source>
        <dbReference type="EMBL" id="EOB07322.1"/>
    </source>
</evidence>
<name>R0KBT2_ANAPL</name>
<dbReference type="EMBL" id="KB742539">
    <property type="protein sequence ID" value="EOB07322.1"/>
    <property type="molecule type" value="Genomic_DNA"/>
</dbReference>
<organism evidence="2 3">
    <name type="scientific">Anas platyrhynchos</name>
    <name type="common">Mallard</name>
    <name type="synonym">Anas boschas</name>
    <dbReference type="NCBI Taxonomy" id="8839"/>
    <lineage>
        <taxon>Eukaryota</taxon>
        <taxon>Metazoa</taxon>
        <taxon>Chordata</taxon>
        <taxon>Craniata</taxon>
        <taxon>Vertebrata</taxon>
        <taxon>Euteleostomi</taxon>
        <taxon>Archelosauria</taxon>
        <taxon>Archosauria</taxon>
        <taxon>Dinosauria</taxon>
        <taxon>Saurischia</taxon>
        <taxon>Theropoda</taxon>
        <taxon>Coelurosauria</taxon>
        <taxon>Aves</taxon>
        <taxon>Neognathae</taxon>
        <taxon>Galloanserae</taxon>
        <taxon>Anseriformes</taxon>
        <taxon>Anatidae</taxon>
        <taxon>Anatinae</taxon>
        <taxon>Anas</taxon>
    </lineage>
</organism>
<feature type="region of interest" description="Disordered" evidence="1">
    <location>
        <begin position="467"/>
        <end position="492"/>
    </location>
</feature>
<reference evidence="3" key="1">
    <citation type="journal article" date="2013" name="Nat. Genet.">
        <title>The duck genome and transcriptome provide insight into an avian influenza virus reservoir species.</title>
        <authorList>
            <person name="Huang Y."/>
            <person name="Li Y."/>
            <person name="Burt D.W."/>
            <person name="Chen H."/>
            <person name="Zhang Y."/>
            <person name="Qian W."/>
            <person name="Kim H."/>
            <person name="Gan S."/>
            <person name="Zhao Y."/>
            <person name="Li J."/>
            <person name="Yi K."/>
            <person name="Feng H."/>
            <person name="Zhu P."/>
            <person name="Li B."/>
            <person name="Liu Q."/>
            <person name="Fairley S."/>
            <person name="Magor K.E."/>
            <person name="Du Z."/>
            <person name="Hu X."/>
            <person name="Goodman L."/>
            <person name="Tafer H."/>
            <person name="Vignal A."/>
            <person name="Lee T."/>
            <person name="Kim K.W."/>
            <person name="Sheng Z."/>
            <person name="An Y."/>
            <person name="Searle S."/>
            <person name="Herrero J."/>
            <person name="Groenen M.A."/>
            <person name="Crooijmans R.P."/>
            <person name="Faraut T."/>
            <person name="Cai Q."/>
            <person name="Webster R.G."/>
            <person name="Aldridge J.R."/>
            <person name="Warren W.C."/>
            <person name="Bartschat S."/>
            <person name="Kehr S."/>
            <person name="Marz M."/>
            <person name="Stadler P.F."/>
            <person name="Smith J."/>
            <person name="Kraus R.H."/>
            <person name="Zhao Y."/>
            <person name="Ren L."/>
            <person name="Fei J."/>
            <person name="Morisson M."/>
            <person name="Kaiser P."/>
            <person name="Griffin D.K."/>
            <person name="Rao M."/>
            <person name="Pitel F."/>
            <person name="Wang J."/>
            <person name="Li N."/>
        </authorList>
    </citation>
    <scope>NUCLEOTIDE SEQUENCE [LARGE SCALE GENOMIC DNA]</scope>
</reference>
<feature type="region of interest" description="Disordered" evidence="1">
    <location>
        <begin position="218"/>
        <end position="278"/>
    </location>
</feature>
<gene>
    <name evidence="2" type="ORF">Anapl_07660</name>
</gene>
<protein>
    <submittedName>
        <fullName evidence="2">Uncharacterized protein</fullName>
    </submittedName>
</protein>
<feature type="compositionally biased region" description="Polar residues" evidence="1">
    <location>
        <begin position="56"/>
        <end position="67"/>
    </location>
</feature>
<proteinExistence type="predicted"/>
<evidence type="ECO:0000256" key="1">
    <source>
        <dbReference type="SAM" id="MobiDB-lite"/>
    </source>
</evidence>
<dbReference type="AlphaFoldDB" id="R0KBT2"/>
<feature type="region of interest" description="Disordered" evidence="1">
    <location>
        <begin position="1"/>
        <end position="25"/>
    </location>
</feature>
<evidence type="ECO:0000313" key="3">
    <source>
        <dbReference type="Proteomes" id="UP000296049"/>
    </source>
</evidence>
<sequence length="958" mass="104808">MKRTDYNGAGSAMQRHRYSGSEGESNAEPLAFCLTIDLQVTRKCAQTKAPAPHGQANPTQRSLTPDTSPALPGDSASPWLYETCCWENSQKSPQSIFSELFQIWRGHELPYFAHRLSQQLEISAGIKSADSMHIEDFTANKRKETRRLVANDFGDGRIKEFQCNYYQKFGPAMTGRTEATGGSASRLKKGENRGAQGTWHATGVYFGQQHRWPRTWSCCQSRQPGAEDAPKPRGVTASSDAPLTNTAWTRRAQLGSLSGHGLPVGQQKGPSKARPYGNVAPSSVGSYTAKARAHPDPLNFTKVTTTTQENADLQPAGRCHSKGIPSCGTRMSVHAGISIRIRQGRAGLQNQMEIEKNSRSLSTHSHVALSVLIQQILTPHSCGSSTTPSCSVRERMHPRSQHCLTHVQGTCEGTPLTSSAFTQSNETVLAFFRNDLHLGSPGCHSVSPDTHAIHTQVRSILLTGTMSPGPAGGPKRQPLAMKKSRPPTPADASGIVTQKPNHMLHSAQQNLNSFRKIQQLKSTSVGSLYACGRGPHCTGHDTNPMTGTPPEETADPKCISTQVYLQNLTSTITARSLCRDRNLLTSGICRNPMTVLQVRENLSICILLIQPDHAYENSTAVRARQHPDREHTAVIIAAHQAPLLLWYCMPAGTAYVISMQDQEGCVEFLDYCPAACLWVQFLHTSSPRQKRGLPLSPRSSSRFLQAHTTAADVPAHCAGPSCMADHPLVHVEHPQLPSARLPRNPYTTTLSQAPTLKLAEVQRVVITDGYITDLLQHGRRAQRSTSLFPEVTQSCREKPQPDAVQAPIAAISRRCWKQLHLCEHTAPLGEPVPALRSPFIPDTTPTDTSPLSNRSTGGARLEELHVEKHYKEKKVHPSAAIIGRQFLRNLGSAIGRSLIQMLRTTHCTAPQAAKRGGEQQGAGSCLPEVLRRAQDVQDGTRWHCEAQLLLLTNSRHSR</sequence>
<accession>R0KBT2</accession>
<feature type="region of interest" description="Disordered" evidence="1">
    <location>
        <begin position="46"/>
        <end position="72"/>
    </location>
</feature>
<dbReference type="Proteomes" id="UP000296049">
    <property type="component" value="Unassembled WGS sequence"/>
</dbReference>
<feature type="compositionally biased region" description="Polar residues" evidence="1">
    <location>
        <begin position="236"/>
        <end position="248"/>
    </location>
</feature>
<keyword evidence="3" id="KW-1185">Reference proteome</keyword>